<dbReference type="SUPFAM" id="SSF56524">
    <property type="entry name" value="Oxidoreductase molybdopterin-binding domain"/>
    <property type="match status" value="1"/>
</dbReference>
<accession>A0A1I1MEP0</accession>
<keyword evidence="2" id="KW-0812">Transmembrane</keyword>
<evidence type="ECO:0000313" key="5">
    <source>
        <dbReference type="Proteomes" id="UP000199207"/>
    </source>
</evidence>
<keyword evidence="2" id="KW-0472">Membrane</keyword>
<dbReference type="STRING" id="910347.SAMN05421773_106225"/>
<evidence type="ECO:0000256" key="2">
    <source>
        <dbReference type="SAM" id="Phobius"/>
    </source>
</evidence>
<proteinExistence type="predicted"/>
<organism evidence="4 5">
    <name type="scientific">Streptomyces aidingensis</name>
    <dbReference type="NCBI Taxonomy" id="910347"/>
    <lineage>
        <taxon>Bacteria</taxon>
        <taxon>Bacillati</taxon>
        <taxon>Actinomycetota</taxon>
        <taxon>Actinomycetes</taxon>
        <taxon>Kitasatosporales</taxon>
        <taxon>Streptomycetaceae</taxon>
        <taxon>Streptomyces</taxon>
    </lineage>
</organism>
<sequence>MRRARGKGRPGRLPVPVPVASRTAASGERLVFRFRNRLHHPRTATMVGRWLGLGVLVCFLTGLISHLLQTPPGWLVPYLPTRPVWGYRVTQGLHVATGMALVPLLLAKLWTVYPRLWVWPPVHSVRHALERLSIAVLVSVALLEVLMGLMNVVQWYGWPFGFRDVHWALAWVLVGALLLHVAVKAPVIAAHWRRPRPAVVPPPAPPQPGGDGDGDGDGDGEERDRRGFLLGVGAAVGVVTVVTVGQSVTPLAPAALLAPRHPGHGDQGLPVNRTAAQAGIDEAALAGWRLRVSGAREEFALSLAELGALPRHRAELPIACVEGWSVSARWEGVRLRDLLDRAGIGEGESVRVVSLQARGGWRVMEMGPAYIRDPLTLLALRLNGETLSLDHGFPARIIAPNRPGVWQTKWVHRIEVL</sequence>
<dbReference type="Gene3D" id="3.90.420.10">
    <property type="entry name" value="Oxidoreductase, molybdopterin-binding domain"/>
    <property type="match status" value="1"/>
</dbReference>
<dbReference type="PRINTS" id="PR00407">
    <property type="entry name" value="EUMOPTERIN"/>
</dbReference>
<dbReference type="OrthoDB" id="5241952at2"/>
<dbReference type="EMBL" id="FOLM01000006">
    <property type="protein sequence ID" value="SFC83894.1"/>
    <property type="molecule type" value="Genomic_DNA"/>
</dbReference>
<keyword evidence="2" id="KW-1133">Transmembrane helix</keyword>
<dbReference type="InterPro" id="IPR016174">
    <property type="entry name" value="Di-haem_cyt_TM"/>
</dbReference>
<name>A0A1I1MEP0_9ACTN</name>
<dbReference type="CDD" id="cd00321">
    <property type="entry name" value="SO_family_Moco"/>
    <property type="match status" value="1"/>
</dbReference>
<dbReference type="SUPFAM" id="SSF81342">
    <property type="entry name" value="Transmembrane di-heme cytochromes"/>
    <property type="match status" value="1"/>
</dbReference>
<dbReference type="Pfam" id="PF00174">
    <property type="entry name" value="Oxidored_molyb"/>
    <property type="match status" value="1"/>
</dbReference>
<feature type="compositionally biased region" description="Acidic residues" evidence="1">
    <location>
        <begin position="212"/>
        <end position="221"/>
    </location>
</feature>
<feature type="transmembrane region" description="Helical" evidence="2">
    <location>
        <begin position="132"/>
        <end position="156"/>
    </location>
</feature>
<dbReference type="GO" id="GO:0022904">
    <property type="term" value="P:respiratory electron transport chain"/>
    <property type="evidence" value="ECO:0007669"/>
    <property type="project" value="InterPro"/>
</dbReference>
<dbReference type="InterPro" id="IPR008335">
    <property type="entry name" value="Mopterin_OxRdtase_euk"/>
</dbReference>
<protein>
    <submittedName>
        <fullName evidence="4">Oxidoreductase molybdopterin binding domain-containing protein</fullName>
    </submittedName>
</protein>
<keyword evidence="5" id="KW-1185">Reference proteome</keyword>
<feature type="transmembrane region" description="Helical" evidence="2">
    <location>
        <begin position="168"/>
        <end position="187"/>
    </location>
</feature>
<dbReference type="AlphaFoldDB" id="A0A1I1MEP0"/>
<gene>
    <name evidence="4" type="ORF">SAMN05421773_106225</name>
</gene>
<feature type="transmembrane region" description="Helical" evidence="2">
    <location>
        <begin position="228"/>
        <end position="248"/>
    </location>
</feature>
<dbReference type="GO" id="GO:0016491">
    <property type="term" value="F:oxidoreductase activity"/>
    <property type="evidence" value="ECO:0007669"/>
    <property type="project" value="InterPro"/>
</dbReference>
<evidence type="ECO:0000259" key="3">
    <source>
        <dbReference type="Pfam" id="PF00174"/>
    </source>
</evidence>
<feature type="region of interest" description="Disordered" evidence="1">
    <location>
        <begin position="198"/>
        <end position="223"/>
    </location>
</feature>
<feature type="transmembrane region" description="Helical" evidence="2">
    <location>
        <begin position="50"/>
        <end position="69"/>
    </location>
</feature>
<dbReference type="InterPro" id="IPR000572">
    <property type="entry name" value="OxRdtase_Mopterin-bd_dom"/>
</dbReference>
<evidence type="ECO:0000256" key="1">
    <source>
        <dbReference type="SAM" id="MobiDB-lite"/>
    </source>
</evidence>
<reference evidence="4 5" key="1">
    <citation type="submission" date="2016-10" db="EMBL/GenBank/DDBJ databases">
        <authorList>
            <person name="de Groot N.N."/>
        </authorList>
    </citation>
    <scope>NUCLEOTIDE SEQUENCE [LARGE SCALE GENOMIC DNA]</scope>
    <source>
        <strain evidence="4 5">CGMCC 4.5739</strain>
    </source>
</reference>
<feature type="transmembrane region" description="Helical" evidence="2">
    <location>
        <begin position="89"/>
        <end position="111"/>
    </location>
</feature>
<dbReference type="PANTHER" id="PTHR43032">
    <property type="entry name" value="PROTEIN-METHIONINE-SULFOXIDE REDUCTASE"/>
    <property type="match status" value="1"/>
</dbReference>
<feature type="compositionally biased region" description="Pro residues" evidence="1">
    <location>
        <begin position="198"/>
        <end position="208"/>
    </location>
</feature>
<dbReference type="InterPro" id="IPR036374">
    <property type="entry name" value="OxRdtase_Mopterin-bd_sf"/>
</dbReference>
<dbReference type="Proteomes" id="UP000199207">
    <property type="component" value="Unassembled WGS sequence"/>
</dbReference>
<evidence type="ECO:0000313" key="4">
    <source>
        <dbReference type="EMBL" id="SFC83894.1"/>
    </source>
</evidence>
<dbReference type="GO" id="GO:0016020">
    <property type="term" value="C:membrane"/>
    <property type="evidence" value="ECO:0007669"/>
    <property type="project" value="InterPro"/>
</dbReference>
<feature type="domain" description="Oxidoreductase molybdopterin-binding" evidence="3">
    <location>
        <begin position="285"/>
        <end position="416"/>
    </location>
</feature>
<dbReference type="PANTHER" id="PTHR43032:SF2">
    <property type="entry name" value="BLL0505 PROTEIN"/>
    <property type="match status" value="1"/>
</dbReference>